<dbReference type="SUPFAM" id="SSF53335">
    <property type="entry name" value="S-adenosyl-L-methionine-dependent methyltransferases"/>
    <property type="match status" value="1"/>
</dbReference>
<dbReference type="InterPro" id="IPR029063">
    <property type="entry name" value="SAM-dependent_MTases_sf"/>
</dbReference>
<comment type="caution">
    <text evidence="2">The sequence shown here is derived from an EMBL/GenBank/DDBJ whole genome shotgun (WGS) entry which is preliminary data.</text>
</comment>
<evidence type="ECO:0008006" key="4">
    <source>
        <dbReference type="Google" id="ProtNLM"/>
    </source>
</evidence>
<dbReference type="Pfam" id="PF10294">
    <property type="entry name" value="Methyltransf_16"/>
    <property type="match status" value="1"/>
</dbReference>
<accession>A0A8H6WY64</accession>
<gene>
    <name evidence="2" type="ORF">MVEN_02425200</name>
</gene>
<sequence>MASISPPTTSLPPLRRLAEYSVADIARALRGVRQLYWPPPRSLPPKLSVPTRRARRPRLLNICDDKIPDSGYASAVVSDDECDVEEASESGDSDSSDSLDELRADPLERTFAIKWITGLIGRIDDLSSDDPTVDADEARECLLDEATTVLAQFSHQEDDDDFDITRSFLFSATGKTVHIELNDAPLSTSDHTSVGLQSWGSAIILAERLCADPASFNLLDGQPLRVLELGAGTGLLSIAVAKLLPATTVVATDYHPAILANLGANLRANFPSVSNQIGARVSAAELDWARPSAGAPFDASFDVVLAADVVYHPDHARWIRGCVARMLRRPGPDAASEPGGVFHLIVPVRTSGRHEGMDRTVDEVFRRKYDGPAETACRLAILDTMAIERQSTGVGRSDESGYRLFKIGWVS</sequence>
<feature type="region of interest" description="Disordered" evidence="1">
    <location>
        <begin position="80"/>
        <end position="100"/>
    </location>
</feature>
<dbReference type="CDD" id="cd02440">
    <property type="entry name" value="AdoMet_MTases"/>
    <property type="match status" value="1"/>
</dbReference>
<name>A0A8H6WY64_9AGAR</name>
<dbReference type="PANTHER" id="PTHR14614">
    <property type="entry name" value="HEPATOCELLULAR CARCINOMA-ASSOCIATED ANTIGEN"/>
    <property type="match status" value="1"/>
</dbReference>
<evidence type="ECO:0000256" key="1">
    <source>
        <dbReference type="SAM" id="MobiDB-lite"/>
    </source>
</evidence>
<evidence type="ECO:0000313" key="2">
    <source>
        <dbReference type="EMBL" id="KAF7330858.1"/>
    </source>
</evidence>
<dbReference type="Proteomes" id="UP000620124">
    <property type="component" value="Unassembled WGS sequence"/>
</dbReference>
<dbReference type="EMBL" id="JACAZI010000032">
    <property type="protein sequence ID" value="KAF7330858.1"/>
    <property type="molecule type" value="Genomic_DNA"/>
</dbReference>
<dbReference type="AlphaFoldDB" id="A0A8H6WY64"/>
<feature type="compositionally biased region" description="Acidic residues" evidence="1">
    <location>
        <begin position="80"/>
        <end position="99"/>
    </location>
</feature>
<dbReference type="InterPro" id="IPR019410">
    <property type="entry name" value="Methyltransf_16"/>
</dbReference>
<dbReference type="Gene3D" id="3.40.50.150">
    <property type="entry name" value="Vaccinia Virus protein VP39"/>
    <property type="match status" value="1"/>
</dbReference>
<reference evidence="2" key="1">
    <citation type="submission" date="2020-05" db="EMBL/GenBank/DDBJ databases">
        <title>Mycena genomes resolve the evolution of fungal bioluminescence.</title>
        <authorList>
            <person name="Tsai I.J."/>
        </authorList>
    </citation>
    <scope>NUCLEOTIDE SEQUENCE</scope>
    <source>
        <strain evidence="2">CCC161011</strain>
    </source>
</reference>
<dbReference type="GO" id="GO:0008757">
    <property type="term" value="F:S-adenosylmethionine-dependent methyltransferase activity"/>
    <property type="evidence" value="ECO:0007669"/>
    <property type="project" value="UniProtKB-ARBA"/>
</dbReference>
<dbReference type="OrthoDB" id="433955at2759"/>
<evidence type="ECO:0000313" key="3">
    <source>
        <dbReference type="Proteomes" id="UP000620124"/>
    </source>
</evidence>
<dbReference type="PANTHER" id="PTHR14614:SF147">
    <property type="entry name" value="S-ADENOSYLMETHIONINE-DEPENDENT METHYLTRANSFERASE OF THE SEVEN BETA-STRAND FAMILY"/>
    <property type="match status" value="1"/>
</dbReference>
<organism evidence="2 3">
    <name type="scientific">Mycena venus</name>
    <dbReference type="NCBI Taxonomy" id="2733690"/>
    <lineage>
        <taxon>Eukaryota</taxon>
        <taxon>Fungi</taxon>
        <taxon>Dikarya</taxon>
        <taxon>Basidiomycota</taxon>
        <taxon>Agaricomycotina</taxon>
        <taxon>Agaricomycetes</taxon>
        <taxon>Agaricomycetidae</taxon>
        <taxon>Agaricales</taxon>
        <taxon>Marasmiineae</taxon>
        <taxon>Mycenaceae</taxon>
        <taxon>Mycena</taxon>
    </lineage>
</organism>
<protein>
    <recommendedName>
        <fullName evidence="4">S-adenosylmethionine-dependent methyltransferase</fullName>
    </recommendedName>
</protein>
<keyword evidence="3" id="KW-1185">Reference proteome</keyword>
<proteinExistence type="predicted"/>